<dbReference type="Ensembl" id="ENSSHBT00005005312.1">
    <property type="protein sequence ID" value="ENSSHBP00005004357.1"/>
    <property type="gene ID" value="ENSSHBG00005003710.1"/>
</dbReference>
<evidence type="ECO:0000256" key="2">
    <source>
        <dbReference type="ARBA" id="ARBA00022499"/>
    </source>
</evidence>
<dbReference type="CDD" id="cd05693">
    <property type="entry name" value="S1_Rrp5_repeat_hs1_sc1"/>
    <property type="match status" value="1"/>
</dbReference>
<gene>
    <name evidence="15" type="primary">PDCD11</name>
</gene>
<feature type="region of interest" description="Disordered" evidence="13">
    <location>
        <begin position="1"/>
        <end position="59"/>
    </location>
</feature>
<dbReference type="CDD" id="cd05697">
    <property type="entry name" value="S1_Rrp5_repeat_hs5"/>
    <property type="match status" value="1"/>
</dbReference>
<dbReference type="FunFam" id="2.40.50.140:FF:000200">
    <property type="entry name" value="Programmed cell death 11"/>
    <property type="match status" value="1"/>
</dbReference>
<organism evidence="15 16">
    <name type="scientific">Strigops habroptila</name>
    <name type="common">Kakapo</name>
    <dbReference type="NCBI Taxonomy" id="2489341"/>
    <lineage>
        <taxon>Eukaryota</taxon>
        <taxon>Metazoa</taxon>
        <taxon>Chordata</taxon>
        <taxon>Craniata</taxon>
        <taxon>Vertebrata</taxon>
        <taxon>Euteleostomi</taxon>
        <taxon>Archelosauria</taxon>
        <taxon>Archosauria</taxon>
        <taxon>Dinosauria</taxon>
        <taxon>Saurischia</taxon>
        <taxon>Theropoda</taxon>
        <taxon>Coelurosauria</taxon>
        <taxon>Aves</taxon>
        <taxon>Neognathae</taxon>
        <taxon>Neoaves</taxon>
        <taxon>Telluraves</taxon>
        <taxon>Australaves</taxon>
        <taxon>Psittaciformes</taxon>
        <taxon>Psittacidae</taxon>
        <taxon>Strigops</taxon>
    </lineage>
</organism>
<dbReference type="FunFam" id="2.40.50.140:FF:000194">
    <property type="entry name" value="Programmed cell death 11"/>
    <property type="match status" value="1"/>
</dbReference>
<keyword evidence="8" id="KW-0539">Nucleus</keyword>
<feature type="compositionally biased region" description="Basic and acidic residues" evidence="13">
    <location>
        <begin position="26"/>
        <end position="41"/>
    </location>
</feature>
<dbReference type="GO" id="GO:0003723">
    <property type="term" value="F:RNA binding"/>
    <property type="evidence" value="ECO:0007669"/>
    <property type="project" value="TreeGrafter"/>
</dbReference>
<dbReference type="CDD" id="cd05696">
    <property type="entry name" value="S1_Rrp5_repeat_hs4"/>
    <property type="match status" value="1"/>
</dbReference>
<evidence type="ECO:0000256" key="8">
    <source>
        <dbReference type="ARBA" id="ARBA00023242"/>
    </source>
</evidence>
<evidence type="ECO:0000256" key="4">
    <source>
        <dbReference type="ARBA" id="ARBA00022553"/>
    </source>
</evidence>
<keyword evidence="6" id="KW-0832">Ubl conjugation</keyword>
<dbReference type="FunFam" id="2.40.50.140:FF:000148">
    <property type="entry name" value="protein RRP5 homolog isoform X1"/>
    <property type="match status" value="1"/>
</dbReference>
<dbReference type="SMART" id="SM00316">
    <property type="entry name" value="S1"/>
    <property type="match status" value="12"/>
</dbReference>
<feature type="domain" description="S1 motif" evidence="14">
    <location>
        <begin position="542"/>
        <end position="611"/>
    </location>
</feature>
<dbReference type="InterPro" id="IPR003107">
    <property type="entry name" value="HAT"/>
</dbReference>
<sequence>MASMEENFPRGGIQKKPTEGKAPNTKLERDNLFDVHHEEKSQKRKRSQKDQGKQKKFKADNTAAAKESFVNIEPLMIEALCEGMLLLGCIKEVSDYELVISLPNGLSGFVPVTQISDAYSKLLSKQVAQGELLEDLNSLVDMYSPGTLVRCIVTTIEKSADGRRSIKLSIDPKKVNNGLNASALASGMLLSGFVSSVEDHGYLIDIGVSGTNAFLPRQKAQNYIKTVKRGSDLKIGQNLDCVVVEVKNEGRVVLLSIDRSEVASSLATERQNWSLSNLLPGLVVKARVQKVTPLGVKLSFLSYFTGIVDFMHMDSEKSTSYSPGQVVKACILSINPTSKVVRLTLRQAFLHPGGSPNQVSNDRIGAVVEESTVKAFYKQFGAIFELDDGTLAFARLKHLSKTRKSFKPGAFKAGCKHKCRIIDYSLMDEMCIVSLKYQIIEARFLQYQDIHTGDVVQGKVFALKSIGMQVKVTDGIKGLVPSMHLADVILKQPEKKYNIGDQVRCRVLECNPAGKKLILTLKKSLVQSKLPVLSNYEDAKPGLITHGFVVCAREFGCIVKFYNDVKGLVPKNELSSEPISSPDKVFHEGQVVKVMVLKCEPQQERLLLSFRLSSKPALEDKKECTPKKKQEMVDVKVLKKKDNGLEVSVLEDEGNVIASIPTVHLSDFVATCKLLWHCLQEGDVLPRVMCLSDNGERIILSRKSAVISAVQEEQVVRSFSEIQPGMLLTGYVRNVMPFGVFVEFPFGVTGLAPKSMSDKFVTDTKDHFVVGQTVIAKVMSIDEEKQRVLLNLKVSECSSGDSAAESFALLSQYFKEMKEIRNLLRRRGESSMAQALCELVPGKELQLVVQDVKEDGSALFGGSCVTGLTVTATRYHLGGQDKKIIPGGKTKALVLHVDALTSKVYVSLREELLKRRRLTENSQHYAVVQHIAEEFAIVSLEAGHLAAIPIASHFNDTFRFDSEKLKVGQTISATLKVVKENDHGVLLAVQGSAKKNVFVRVRNESETALEEVVAAVKHSLSLGDVVTGTVKSVKPTHVTVAIDDKLTGSIHASRILDEVPIGSFPTFTLKAGQKVTARVVGGRDVNTHRWENMHIMLLLGECKGEIEGEVTAVLNRKEDSTTKKLGLYSVGQTVTCFVKKYNILKDWLEVEVAPDIRGRVPHLLLSLNTKVLKHPEKSFKNGQAISATVTGTDVTETNLCLSLTGIQSLEQDTVTVGMVKKVTQRIGLTIALPGGKTGKVSIFHLSDTYTEDPLGDFKVGKIVRCYILSNENGKIQLSLRQSRLNPKSKSKVEDVEITCIKDVKKGQLVRGYVKSVTSSGHSMYSSKQIRKPGEAPRLQVSVGFTWDEDMNAMDVPVLNQMGESSESDEEEDPHSKLKKQTKKEKELEKQQKEKELCKLEAALMDPSRQPQSADDFDRLVLSSPNSSILWLQYMAFHLQATEIEKARAVAERALKTISFREEQEKLNVWVALLNLENMYGTEEALMKVFERAVQYNEPLKVFQHLCDIYANSEKYKQAEELYHTMLRRFRQEKSVWLKYASFLLKQGQTEATHRLLERALKALPTKEHVDVISRFAQLEFRFGDPEHAKALFESTLSSYPKRTDIWSIYIDIMIKHGSQKEVRDIFERVVHLSLAPKKMKFLFKRYLDYEKKFGTTESVLAVKRAALEYVETKTSLADI</sequence>
<dbReference type="Pfam" id="PF23459">
    <property type="entry name" value="S1_RRP5"/>
    <property type="match status" value="7"/>
</dbReference>
<dbReference type="PANTHER" id="PTHR23270">
    <property type="entry name" value="PROGRAMMED CELL DEATH PROTEIN 11 PRE-RRNA PROCESSING PROTEIN RRP5"/>
    <property type="match status" value="1"/>
</dbReference>
<keyword evidence="5" id="KW-0677">Repeat</keyword>
<dbReference type="GO" id="GO:0006364">
    <property type="term" value="P:rRNA processing"/>
    <property type="evidence" value="ECO:0007669"/>
    <property type="project" value="UniProtKB-KW"/>
</dbReference>
<feature type="compositionally biased region" description="Basic and acidic residues" evidence="13">
    <location>
        <begin position="48"/>
        <end position="59"/>
    </location>
</feature>
<feature type="domain" description="S1 motif" evidence="14">
    <location>
        <begin position="83"/>
        <end position="171"/>
    </location>
</feature>
<evidence type="ECO:0000256" key="13">
    <source>
        <dbReference type="SAM" id="MobiDB-lite"/>
    </source>
</evidence>
<dbReference type="SUPFAM" id="SSF50249">
    <property type="entry name" value="Nucleic acid-binding proteins"/>
    <property type="match status" value="9"/>
</dbReference>
<feature type="domain" description="S1 motif" evidence="14">
    <location>
        <begin position="281"/>
        <end position="346"/>
    </location>
</feature>
<evidence type="ECO:0000256" key="3">
    <source>
        <dbReference type="ARBA" id="ARBA00022552"/>
    </source>
</evidence>
<feature type="region of interest" description="Disordered" evidence="13">
    <location>
        <begin position="1361"/>
        <end position="1391"/>
    </location>
</feature>
<keyword evidence="3" id="KW-0698">rRNA processing</keyword>
<dbReference type="Gene3D" id="2.40.50.140">
    <property type="entry name" value="Nucleic acid-binding proteins"/>
    <property type="match status" value="9"/>
</dbReference>
<dbReference type="FunFam" id="2.40.50.140:FF:000340">
    <property type="entry name" value="Unplaced genomic scaffold supercont1.162, whole genome shotgun sequence"/>
    <property type="match status" value="1"/>
</dbReference>
<feature type="domain" description="S1 motif" evidence="14">
    <location>
        <begin position="1212"/>
        <end position="1280"/>
    </location>
</feature>
<proteinExistence type="predicted"/>
<dbReference type="FunFam" id="2.40.50.140:FF:000175">
    <property type="entry name" value="Programmed cell death 11"/>
    <property type="match status" value="1"/>
</dbReference>
<reference evidence="15 16" key="1">
    <citation type="submission" date="2019-11" db="EMBL/GenBank/DDBJ databases">
        <title>Strigops habroptila (kakapo) genome, bStrHab1, primary haplotype, v2.</title>
        <authorList>
            <person name="Jarvis E.D."/>
            <person name="Howard J."/>
            <person name="Rhie A."/>
            <person name="Phillippy A."/>
            <person name="Korlach J."/>
            <person name="Digby A."/>
            <person name="Iorns D."/>
            <person name="Eason D."/>
            <person name="Robertson B."/>
            <person name="Raemaekers T."/>
            <person name="Howe K."/>
            <person name="Lewin H."/>
            <person name="Damas J."/>
            <person name="Hastie A."/>
            <person name="Tracey A."/>
            <person name="Chow W."/>
            <person name="Fedrigo O."/>
        </authorList>
    </citation>
    <scope>NUCLEOTIDE SEQUENCE [LARGE SCALE GENOMIC DNA]</scope>
</reference>
<evidence type="ECO:0000256" key="5">
    <source>
        <dbReference type="ARBA" id="ARBA00022737"/>
    </source>
</evidence>
<name>A0A672TTS7_STRHB</name>
<evidence type="ECO:0000259" key="14">
    <source>
        <dbReference type="PROSITE" id="PS50126"/>
    </source>
</evidence>
<dbReference type="InterPro" id="IPR045209">
    <property type="entry name" value="Rrp5"/>
</dbReference>
<feature type="domain" description="S1 motif" evidence="14">
    <location>
        <begin position="725"/>
        <end position="793"/>
    </location>
</feature>
<dbReference type="CDD" id="cd05704">
    <property type="entry name" value="S1_Rrp5_repeat_hs13"/>
    <property type="match status" value="1"/>
</dbReference>
<dbReference type="InterPro" id="IPR048058">
    <property type="entry name" value="Rrp5_S1_rpt_hs11_sc8"/>
</dbReference>
<evidence type="ECO:0000256" key="10">
    <source>
        <dbReference type="ARBA" id="ARBA00062488"/>
    </source>
</evidence>
<dbReference type="InterPro" id="IPR048059">
    <property type="entry name" value="Rrp5_S1_rpt_hs1_sc1"/>
</dbReference>
<dbReference type="PANTHER" id="PTHR23270:SF10">
    <property type="entry name" value="PROTEIN RRP5 HOMOLOG"/>
    <property type="match status" value="1"/>
</dbReference>
<dbReference type="Pfam" id="PF00575">
    <property type="entry name" value="S1"/>
    <property type="match status" value="3"/>
</dbReference>
<evidence type="ECO:0000256" key="1">
    <source>
        <dbReference type="ARBA" id="ARBA00004604"/>
    </source>
</evidence>
<dbReference type="GeneTree" id="ENSGT00390000012228"/>
<dbReference type="CDD" id="cd05695">
    <property type="entry name" value="S1_Rrp5_repeat_hs3"/>
    <property type="match status" value="1"/>
</dbReference>
<feature type="domain" description="S1 motif" evidence="14">
    <location>
        <begin position="187"/>
        <end position="258"/>
    </location>
</feature>
<dbReference type="CDD" id="cd05698">
    <property type="entry name" value="S1_Rrp5_repeat_hs6_sc5"/>
    <property type="match status" value="1"/>
</dbReference>
<reference evidence="15" key="3">
    <citation type="submission" date="2025-09" db="UniProtKB">
        <authorList>
            <consortium name="Ensembl"/>
        </authorList>
    </citation>
    <scope>IDENTIFICATION</scope>
</reference>
<evidence type="ECO:0000256" key="9">
    <source>
        <dbReference type="ARBA" id="ARBA00059726"/>
    </source>
</evidence>
<feature type="domain" description="S1 motif" evidence="14">
    <location>
        <begin position="453"/>
        <end position="522"/>
    </location>
</feature>
<reference evidence="15" key="2">
    <citation type="submission" date="2025-08" db="UniProtKB">
        <authorList>
            <consortium name="Ensembl"/>
        </authorList>
    </citation>
    <scope>IDENTIFICATION</scope>
</reference>
<evidence type="ECO:0000256" key="12">
    <source>
        <dbReference type="ARBA" id="ARBA00080810"/>
    </source>
</evidence>
<dbReference type="CDD" id="cd04461">
    <property type="entry name" value="S1_Rrp5_repeat_hs8_sc7"/>
    <property type="match status" value="1"/>
</dbReference>
<dbReference type="FunFam" id="1.25.40.10:FF:000065">
    <property type="entry name" value="Programmed cell death 11"/>
    <property type="match status" value="1"/>
</dbReference>
<dbReference type="CDD" id="cd05702">
    <property type="entry name" value="S1_Rrp5_repeat_hs11_sc8"/>
    <property type="match status" value="1"/>
</dbReference>
<dbReference type="FunFam" id="2.40.50.140:FF:000103">
    <property type="entry name" value="protein RRP5 homolog"/>
    <property type="match status" value="2"/>
</dbReference>
<keyword evidence="7" id="KW-0007">Acetylation</keyword>
<evidence type="ECO:0000313" key="16">
    <source>
        <dbReference type="Proteomes" id="UP000472266"/>
    </source>
</evidence>
<feature type="domain" description="S1 motif" evidence="14">
    <location>
        <begin position="1131"/>
        <end position="1204"/>
    </location>
</feature>
<accession>A0A672TTS7</accession>
<dbReference type="InterPro" id="IPR012340">
    <property type="entry name" value="NA-bd_OB-fold"/>
</dbReference>
<dbReference type="GO" id="GO:0032040">
    <property type="term" value="C:small-subunit processome"/>
    <property type="evidence" value="ECO:0007669"/>
    <property type="project" value="TreeGrafter"/>
</dbReference>
<keyword evidence="16" id="KW-1185">Reference proteome</keyword>
<comment type="subunit">
    <text evidence="10">Interacts with NF-kappa-B p50/NFKB1 and NF-kappa-B p65/RELA.</text>
</comment>
<dbReference type="InterPro" id="IPR057302">
    <property type="entry name" value="Rrp5_S1"/>
</dbReference>
<comment type="subcellular location">
    <subcellularLocation>
        <location evidence="1">Nucleus</location>
        <location evidence="1">Nucleolus</location>
    </subcellularLocation>
</comment>
<dbReference type="CDD" id="cd05703">
    <property type="entry name" value="S1_Rrp5_repeat_hs12_sc9"/>
    <property type="match status" value="1"/>
</dbReference>
<evidence type="ECO:0000313" key="15">
    <source>
        <dbReference type="Ensembl" id="ENSSHBP00005004357.1"/>
    </source>
</evidence>
<evidence type="ECO:0000256" key="7">
    <source>
        <dbReference type="ARBA" id="ARBA00022990"/>
    </source>
</evidence>
<dbReference type="InterPro" id="IPR003029">
    <property type="entry name" value="S1_domain"/>
</dbReference>
<feature type="domain" description="S1 motif" evidence="14">
    <location>
        <begin position="365"/>
        <end position="436"/>
    </location>
</feature>
<dbReference type="SUPFAM" id="SSF48452">
    <property type="entry name" value="TPR-like"/>
    <property type="match status" value="1"/>
</dbReference>
<comment type="function">
    <text evidence="9">Essential for the generation of mature 18S rRNA, specifically necessary for cleavages at sites A0, 1 and 2 of the 47S precursor. Directly interacts with U3 snoRNA.</text>
</comment>
<dbReference type="SMART" id="SM00386">
    <property type="entry name" value="HAT"/>
    <property type="match status" value="5"/>
</dbReference>
<feature type="domain" description="S1 motif" evidence="14">
    <location>
        <begin position="1023"/>
        <end position="1080"/>
    </location>
</feature>
<keyword evidence="4" id="KW-0597">Phosphoprotein</keyword>
<dbReference type="Pfam" id="PF23231">
    <property type="entry name" value="HAT_Syf1_CNRKL1_C"/>
    <property type="match status" value="1"/>
</dbReference>
<dbReference type="PROSITE" id="PS50126">
    <property type="entry name" value="S1"/>
    <property type="match status" value="10"/>
</dbReference>
<evidence type="ECO:0000256" key="11">
    <source>
        <dbReference type="ARBA" id="ARBA00067510"/>
    </source>
</evidence>
<evidence type="ECO:0000256" key="6">
    <source>
        <dbReference type="ARBA" id="ARBA00022843"/>
    </source>
</evidence>
<keyword evidence="2" id="KW-1017">Isopeptide bond</keyword>
<dbReference type="Proteomes" id="UP000472266">
    <property type="component" value="Chromosome 6"/>
</dbReference>
<dbReference type="InterPro" id="IPR055430">
    <property type="entry name" value="HAT_Syf1_CNRKL1_C"/>
</dbReference>
<protein>
    <recommendedName>
        <fullName evidence="11">Protein RRP5 homolog</fullName>
    </recommendedName>
    <alternativeName>
        <fullName evidence="12">Programmed cell death protein 11</fullName>
    </alternativeName>
</protein>
<dbReference type="Gene3D" id="1.25.40.10">
    <property type="entry name" value="Tetratricopeptide repeat domain"/>
    <property type="match status" value="1"/>
</dbReference>
<dbReference type="InterPro" id="IPR011990">
    <property type="entry name" value="TPR-like_helical_dom_sf"/>
</dbReference>
<dbReference type="CDD" id="cd05694">
    <property type="entry name" value="S1_Rrp5_repeat_hs2_sc2"/>
    <property type="match status" value="1"/>
</dbReference>